<feature type="region of interest" description="Disordered" evidence="7">
    <location>
        <begin position="361"/>
        <end position="403"/>
    </location>
</feature>
<organism evidence="9 10">
    <name type="scientific">Actinomyces bowdenii</name>
    <dbReference type="NCBI Taxonomy" id="131109"/>
    <lineage>
        <taxon>Bacteria</taxon>
        <taxon>Bacillati</taxon>
        <taxon>Actinomycetota</taxon>
        <taxon>Actinomycetes</taxon>
        <taxon>Actinomycetales</taxon>
        <taxon>Actinomycetaceae</taxon>
        <taxon>Actinomyces</taxon>
    </lineage>
</organism>
<keyword evidence="3" id="KW-0963">Cytoplasm</keyword>
<dbReference type="OrthoDB" id="9766527at2"/>
<evidence type="ECO:0000256" key="2">
    <source>
        <dbReference type="ARBA" id="ARBA00010393"/>
    </source>
</evidence>
<dbReference type="GO" id="GO:0005829">
    <property type="term" value="C:cytosol"/>
    <property type="evidence" value="ECO:0007669"/>
    <property type="project" value="TreeGrafter"/>
</dbReference>
<dbReference type="AlphaFoldDB" id="A0A3P1URV0"/>
<feature type="domain" description="PhoH-like protein" evidence="8">
    <location>
        <begin position="152"/>
        <end position="354"/>
    </location>
</feature>
<comment type="similarity">
    <text evidence="2">Belongs to the PhoH family.</text>
</comment>
<evidence type="ECO:0000256" key="6">
    <source>
        <dbReference type="ARBA" id="ARBA00039970"/>
    </source>
</evidence>
<dbReference type="InterPro" id="IPR003714">
    <property type="entry name" value="PhoH"/>
</dbReference>
<evidence type="ECO:0000313" key="10">
    <source>
        <dbReference type="Proteomes" id="UP000271272"/>
    </source>
</evidence>
<sequence length="403" mass="42655">MTNAPIDPGADPGAPSPVPQTTSSPARGPARAQDAPADPATGGSGRAVRTLALPADLDPVALLGTRDEVLRAIEKGFPDLDIHVRGTSVTVTGPAERVETVIVLISELIDISRTGAPLSADAVERAIGLLEAAARPAEVLTEGILTAHGRTVRPKSLGQKAYTDAIDRAAITFGIGPAGTGKTYLAMAKAIDALARKRVSRIILTRPAVEAGESLGFLPGSLTDKIDPYLRPLYDALHDMLEPEALPRLMAAGTIEVAPLAYMRGRTLNDAFVILDEAQNTTPEQMKMFLTRLGFGSTMVVTGDTTQVDLPGGRPSGLVTVQRILKGVEGIAFCELGSADVVRHRLVGRIIEAYAQDEAQRAAQEAQRAARAERPRPQRPGRPRARVTAGPRPSTHRSDRSRA</sequence>
<evidence type="ECO:0000313" key="9">
    <source>
        <dbReference type="EMBL" id="RRD23896.1"/>
    </source>
</evidence>
<evidence type="ECO:0000256" key="3">
    <source>
        <dbReference type="ARBA" id="ARBA00022490"/>
    </source>
</evidence>
<proteinExistence type="inferred from homology"/>
<dbReference type="Proteomes" id="UP000271272">
    <property type="component" value="Unassembled WGS sequence"/>
</dbReference>
<evidence type="ECO:0000256" key="7">
    <source>
        <dbReference type="SAM" id="MobiDB-lite"/>
    </source>
</evidence>
<evidence type="ECO:0000256" key="1">
    <source>
        <dbReference type="ARBA" id="ARBA00004496"/>
    </source>
</evidence>
<keyword evidence="5" id="KW-0067">ATP-binding</keyword>
<keyword evidence="4" id="KW-0547">Nucleotide-binding</keyword>
<evidence type="ECO:0000259" key="8">
    <source>
        <dbReference type="Pfam" id="PF02562"/>
    </source>
</evidence>
<feature type="compositionally biased region" description="Low complexity" evidence="7">
    <location>
        <begin position="25"/>
        <end position="40"/>
    </location>
</feature>
<dbReference type="SUPFAM" id="SSF52540">
    <property type="entry name" value="P-loop containing nucleoside triphosphate hydrolases"/>
    <property type="match status" value="1"/>
</dbReference>
<dbReference type="RefSeq" id="WP_124934667.1">
    <property type="nucleotide sequence ID" value="NZ_RQZC01000029.1"/>
</dbReference>
<comment type="subcellular location">
    <subcellularLocation>
        <location evidence="1">Cytoplasm</location>
    </subcellularLocation>
</comment>
<accession>A0A3P1URV0</accession>
<dbReference type="Pfam" id="PF02562">
    <property type="entry name" value="PhoH"/>
    <property type="match status" value="1"/>
</dbReference>
<dbReference type="EMBL" id="RQZC01000029">
    <property type="protein sequence ID" value="RRD23896.1"/>
    <property type="molecule type" value="Genomic_DNA"/>
</dbReference>
<keyword evidence="10" id="KW-1185">Reference proteome</keyword>
<dbReference type="PANTHER" id="PTHR30473">
    <property type="entry name" value="PROTEIN PHOH"/>
    <property type="match status" value="1"/>
</dbReference>
<dbReference type="Gene3D" id="3.40.50.300">
    <property type="entry name" value="P-loop containing nucleotide triphosphate hydrolases"/>
    <property type="match status" value="1"/>
</dbReference>
<reference evidence="9 10" key="1">
    <citation type="submission" date="2018-11" db="EMBL/GenBank/DDBJ databases">
        <title>Genomes From Bacteria Associated with the Canine Oral Cavity: a Test Case for Automated Genome-Based Taxonomic Assignment.</title>
        <authorList>
            <person name="Coil D.A."/>
            <person name="Jospin G."/>
            <person name="Darling A.E."/>
            <person name="Wallis C."/>
            <person name="Davis I.J."/>
            <person name="Harris S."/>
            <person name="Eisen J.A."/>
            <person name="Holcombe L.J."/>
            <person name="O'Flynn C."/>
        </authorList>
    </citation>
    <scope>NUCLEOTIDE SEQUENCE [LARGE SCALE GENOMIC DNA]</scope>
    <source>
        <strain evidence="9 10">OH5050</strain>
    </source>
</reference>
<comment type="caution">
    <text evidence="9">The sequence shown here is derived from an EMBL/GenBank/DDBJ whole genome shotgun (WGS) entry which is preliminary data.</text>
</comment>
<dbReference type="InterPro" id="IPR027417">
    <property type="entry name" value="P-loop_NTPase"/>
</dbReference>
<dbReference type="GO" id="GO:0005524">
    <property type="term" value="F:ATP binding"/>
    <property type="evidence" value="ECO:0007669"/>
    <property type="project" value="UniProtKB-KW"/>
</dbReference>
<dbReference type="PANTHER" id="PTHR30473:SF1">
    <property type="entry name" value="PHOH-LIKE PROTEIN"/>
    <property type="match status" value="1"/>
</dbReference>
<evidence type="ECO:0000256" key="5">
    <source>
        <dbReference type="ARBA" id="ARBA00022840"/>
    </source>
</evidence>
<dbReference type="FunFam" id="3.40.50.300:FF:000013">
    <property type="entry name" value="PhoH family ATPase"/>
    <property type="match status" value="1"/>
</dbReference>
<feature type="region of interest" description="Disordered" evidence="7">
    <location>
        <begin position="1"/>
        <end position="46"/>
    </location>
</feature>
<evidence type="ECO:0000256" key="4">
    <source>
        <dbReference type="ARBA" id="ARBA00022741"/>
    </source>
</evidence>
<feature type="compositionally biased region" description="Low complexity" evidence="7">
    <location>
        <begin position="1"/>
        <end position="13"/>
    </location>
</feature>
<dbReference type="InterPro" id="IPR051451">
    <property type="entry name" value="PhoH2-like"/>
</dbReference>
<protein>
    <recommendedName>
        <fullName evidence="6">PhoH-like protein</fullName>
    </recommendedName>
</protein>
<gene>
    <name evidence="9" type="ORF">EII10_11700</name>
</gene>
<name>A0A3P1URV0_9ACTO</name>